<evidence type="ECO:0000256" key="1">
    <source>
        <dbReference type="ARBA" id="ARBA00023239"/>
    </source>
</evidence>
<dbReference type="GO" id="GO:0016829">
    <property type="term" value="F:lyase activity"/>
    <property type="evidence" value="ECO:0007669"/>
    <property type="project" value="UniProtKB-KW"/>
</dbReference>
<dbReference type="InterPro" id="IPR029045">
    <property type="entry name" value="ClpP/crotonase-like_dom_sf"/>
</dbReference>
<dbReference type="Proteomes" id="UP000317593">
    <property type="component" value="Unassembled WGS sequence"/>
</dbReference>
<dbReference type="SUPFAM" id="SSF52096">
    <property type="entry name" value="ClpP/crotonase"/>
    <property type="match status" value="1"/>
</dbReference>
<dbReference type="Pfam" id="PF00378">
    <property type="entry name" value="ECH_1"/>
    <property type="match status" value="1"/>
</dbReference>
<reference evidence="2 3" key="1">
    <citation type="submission" date="2017-05" db="EMBL/GenBank/DDBJ databases">
        <authorList>
            <person name="Varghese N."/>
            <person name="Submissions S."/>
        </authorList>
    </citation>
    <scope>NUCLEOTIDE SEQUENCE [LARGE SCALE GENOMIC DNA]</scope>
    <source>
        <strain evidence="2 3">DSM 21194</strain>
    </source>
</reference>
<accession>A0A521AIB0</accession>
<keyword evidence="3" id="KW-1185">Reference proteome</keyword>
<dbReference type="CDD" id="cd06558">
    <property type="entry name" value="crotonase-like"/>
    <property type="match status" value="1"/>
</dbReference>
<dbReference type="GO" id="GO:0005829">
    <property type="term" value="C:cytosol"/>
    <property type="evidence" value="ECO:0007669"/>
    <property type="project" value="TreeGrafter"/>
</dbReference>
<dbReference type="AlphaFoldDB" id="A0A521AIB0"/>
<dbReference type="PANTHER" id="PTHR11941">
    <property type="entry name" value="ENOYL-COA HYDRATASE-RELATED"/>
    <property type="match status" value="1"/>
</dbReference>
<dbReference type="EMBL" id="FXTH01000001">
    <property type="protein sequence ID" value="SMO34491.1"/>
    <property type="molecule type" value="Genomic_DNA"/>
</dbReference>
<dbReference type="RefSeq" id="WP_185958177.1">
    <property type="nucleotide sequence ID" value="NZ_FXTH01000001.1"/>
</dbReference>
<dbReference type="GO" id="GO:0006635">
    <property type="term" value="P:fatty acid beta-oxidation"/>
    <property type="evidence" value="ECO:0007669"/>
    <property type="project" value="TreeGrafter"/>
</dbReference>
<dbReference type="Gene3D" id="3.90.226.10">
    <property type="entry name" value="2-enoyl-CoA Hydratase, Chain A, domain 1"/>
    <property type="match status" value="1"/>
</dbReference>
<proteinExistence type="predicted"/>
<evidence type="ECO:0000313" key="2">
    <source>
        <dbReference type="EMBL" id="SMO34491.1"/>
    </source>
</evidence>
<evidence type="ECO:0000313" key="3">
    <source>
        <dbReference type="Proteomes" id="UP000317593"/>
    </source>
</evidence>
<name>A0A521AIB0_9BACT</name>
<protein>
    <submittedName>
        <fullName evidence="2">Enoyl-CoA hydratase</fullName>
    </submittedName>
</protein>
<gene>
    <name evidence="2" type="ORF">SAMN06265218_101133</name>
</gene>
<sequence length="252" mass="28651">MNNLKVEYKNKTCHAIVNRPGTHNAINFQIMRELEGLLGDLESDQTTRCLILSGAGSKTFISGGDLREFHRLKSAEEARAMASRMLSILTRIEKLPCWTIAGINGSTFGGGWETMLAFDFRMAAEQATFCFTQAQFYLPPGWGGLTRLVERVGRSTALQWLAEAKQINARKALRCNLIDRIVDSNNLLPEARAWAEKLGRHDRAFIRDLKEGALRAAPARWEAIEAETDAFARWWEDERHRLQVKNFLEDRL</sequence>
<organism evidence="2 3">
    <name type="scientific">Fodinibius sediminis</name>
    <dbReference type="NCBI Taxonomy" id="1214077"/>
    <lineage>
        <taxon>Bacteria</taxon>
        <taxon>Pseudomonadati</taxon>
        <taxon>Balneolota</taxon>
        <taxon>Balneolia</taxon>
        <taxon>Balneolales</taxon>
        <taxon>Balneolaceae</taxon>
        <taxon>Fodinibius</taxon>
    </lineage>
</organism>
<dbReference type="PANTHER" id="PTHR11941:SF27">
    <property type="entry name" value="ETHYLMALONYL-COA DECARBOXYLASE"/>
    <property type="match status" value="1"/>
</dbReference>
<dbReference type="InterPro" id="IPR001753">
    <property type="entry name" value="Enoyl-CoA_hydra/iso"/>
</dbReference>
<keyword evidence="1" id="KW-0456">Lyase</keyword>